<feature type="transmembrane region" description="Helical" evidence="7">
    <location>
        <begin position="52"/>
        <end position="72"/>
    </location>
</feature>
<dbReference type="InterPro" id="IPR008753">
    <property type="entry name" value="Peptidase_M13_N"/>
</dbReference>
<keyword evidence="3" id="KW-0479">Metal-binding</keyword>
<dbReference type="PANTHER" id="PTHR11733">
    <property type="entry name" value="ZINC METALLOPROTEASE FAMILY M13 NEPRILYSIN-RELATED"/>
    <property type="match status" value="1"/>
</dbReference>
<dbReference type="RefSeq" id="XP_055863908.1">
    <property type="nucleotide sequence ID" value="XM_056007933.1"/>
</dbReference>
<name>A0A9W2YM75_BIOGL</name>
<dbReference type="GO" id="GO:0004222">
    <property type="term" value="F:metalloendopeptidase activity"/>
    <property type="evidence" value="ECO:0007669"/>
    <property type="project" value="InterPro"/>
</dbReference>
<feature type="domain" description="Peptidase M13 N-terminal" evidence="9">
    <location>
        <begin position="127"/>
        <end position="515"/>
    </location>
</feature>
<evidence type="ECO:0000256" key="7">
    <source>
        <dbReference type="SAM" id="Phobius"/>
    </source>
</evidence>
<accession>A0A9W2YM75</accession>
<proteinExistence type="predicted"/>
<comment type="cofactor">
    <cofactor evidence="1">
        <name>Zn(2+)</name>
        <dbReference type="ChEBI" id="CHEBI:29105"/>
    </cofactor>
</comment>
<evidence type="ECO:0000259" key="9">
    <source>
        <dbReference type="Pfam" id="PF05649"/>
    </source>
</evidence>
<evidence type="ECO:0000313" key="22">
    <source>
        <dbReference type="RefSeq" id="XP_055863914.1"/>
    </source>
</evidence>
<evidence type="ECO:0000256" key="3">
    <source>
        <dbReference type="ARBA" id="ARBA00022723"/>
    </source>
</evidence>
<dbReference type="InterPro" id="IPR042089">
    <property type="entry name" value="Peptidase_M13_dom_2"/>
</dbReference>
<evidence type="ECO:0000259" key="8">
    <source>
        <dbReference type="Pfam" id="PF01431"/>
    </source>
</evidence>
<protein>
    <submittedName>
        <fullName evidence="11 12">Neprilysin-1-like isoform X1</fullName>
    </submittedName>
</protein>
<evidence type="ECO:0000313" key="17">
    <source>
        <dbReference type="RefSeq" id="XP_055863908.1"/>
    </source>
</evidence>
<dbReference type="GeneID" id="106077909"/>
<dbReference type="Pfam" id="PF05649">
    <property type="entry name" value="Peptidase_M13_N"/>
    <property type="match status" value="1"/>
</dbReference>
<dbReference type="RefSeq" id="XP_055863916.1">
    <property type="nucleotide sequence ID" value="XM_056007941.1"/>
</dbReference>
<dbReference type="RefSeq" id="XP_055863905.1">
    <property type="nucleotide sequence ID" value="XM_056007930.1"/>
</dbReference>
<dbReference type="RefSeq" id="XP_055863913.1">
    <property type="nucleotide sequence ID" value="XM_056007938.1"/>
</dbReference>
<evidence type="ECO:0000256" key="4">
    <source>
        <dbReference type="ARBA" id="ARBA00022801"/>
    </source>
</evidence>
<evidence type="ECO:0000313" key="10">
    <source>
        <dbReference type="Proteomes" id="UP001165740"/>
    </source>
</evidence>
<evidence type="ECO:0000313" key="24">
    <source>
        <dbReference type="RefSeq" id="XP_055863916.1"/>
    </source>
</evidence>
<dbReference type="RefSeq" id="XP_055863917.1">
    <property type="nucleotide sequence ID" value="XM_056007942.1"/>
</dbReference>
<dbReference type="InterPro" id="IPR018497">
    <property type="entry name" value="Peptidase_M13_C"/>
</dbReference>
<dbReference type="Proteomes" id="UP001165740">
    <property type="component" value="Chromosome 13"/>
</dbReference>
<dbReference type="RefSeq" id="XP_055863910.1">
    <property type="nucleotide sequence ID" value="XM_056007935.1"/>
</dbReference>
<organism evidence="10 25">
    <name type="scientific">Biomphalaria glabrata</name>
    <name type="common">Bloodfluke planorb</name>
    <name type="synonym">Freshwater snail</name>
    <dbReference type="NCBI Taxonomy" id="6526"/>
    <lineage>
        <taxon>Eukaryota</taxon>
        <taxon>Metazoa</taxon>
        <taxon>Spiralia</taxon>
        <taxon>Lophotrochozoa</taxon>
        <taxon>Mollusca</taxon>
        <taxon>Gastropoda</taxon>
        <taxon>Heterobranchia</taxon>
        <taxon>Euthyneura</taxon>
        <taxon>Panpulmonata</taxon>
        <taxon>Hygrophila</taxon>
        <taxon>Lymnaeoidea</taxon>
        <taxon>Planorbidae</taxon>
        <taxon>Biomphalaria</taxon>
    </lineage>
</organism>
<evidence type="ECO:0000313" key="14">
    <source>
        <dbReference type="RefSeq" id="XP_055863905.1"/>
    </source>
</evidence>
<dbReference type="GO" id="GO:0016485">
    <property type="term" value="P:protein processing"/>
    <property type="evidence" value="ECO:0007669"/>
    <property type="project" value="TreeGrafter"/>
</dbReference>
<evidence type="ECO:0000313" key="13">
    <source>
        <dbReference type="RefSeq" id="XP_055863904.1"/>
    </source>
</evidence>
<dbReference type="InterPro" id="IPR024079">
    <property type="entry name" value="MetalloPept_cat_dom_sf"/>
</dbReference>
<evidence type="ECO:0000313" key="26">
    <source>
        <dbReference type="RefSeq" id="XP_055863918.1"/>
    </source>
</evidence>
<dbReference type="AlphaFoldDB" id="A0A9W2YM75"/>
<keyword evidence="10" id="KW-1185">Reference proteome</keyword>
<dbReference type="RefSeq" id="XP_055863911.1">
    <property type="nucleotide sequence ID" value="XM_056007936.1"/>
</dbReference>
<evidence type="ECO:0000256" key="2">
    <source>
        <dbReference type="ARBA" id="ARBA00022670"/>
    </source>
</evidence>
<dbReference type="RefSeq" id="XP_055863914.1">
    <property type="nucleotide sequence ID" value="XM_056007939.1"/>
</dbReference>
<evidence type="ECO:0000313" key="12">
    <source>
        <dbReference type="RefSeq" id="XP_055863903.1"/>
    </source>
</evidence>
<dbReference type="OrthoDB" id="6475849at2759"/>
<dbReference type="RefSeq" id="XP_055863904.1">
    <property type="nucleotide sequence ID" value="XM_056007929.1"/>
</dbReference>
<dbReference type="Pfam" id="PF01431">
    <property type="entry name" value="Peptidase_M13"/>
    <property type="match status" value="1"/>
</dbReference>
<dbReference type="SUPFAM" id="SSF55486">
    <property type="entry name" value="Metalloproteases ('zincins'), catalytic domain"/>
    <property type="match status" value="1"/>
</dbReference>
<evidence type="ECO:0000313" key="15">
    <source>
        <dbReference type="RefSeq" id="XP_055863906.1"/>
    </source>
</evidence>
<keyword evidence="5" id="KW-0862">Zinc</keyword>
<sequence>MPNVAMNGKTSNAKYVSAEEGGTQVIFAGSQCSSNRRRSMFPWFSSCTRLELLLLIMCLLLAIGVIALIIVVSRKSQSQADIEDSKASGAYTGHIPPNIKLQDICLSKGCVNAASRLLTSIDPSVHPCDDFFDFACGNWNKMNVVPEDKHSYTTFSMLGDEIQVILKNLLELPINPKEDLPVTIKAKTFYNSCLNDTQTDIIGLEPMKAFINDLGGWPVLRKEPRNQNYDVLSLLVKLFHQHTKIIIEQAVAPDDKNSEVNIIQLDQAELGMPSPDYFLSENSNKLQVYQAYALDVTKMLNATDPVLAERDIQEIIAFEVQLAKLYIPKSLRRDNEEMYNKMTIKEFSKMVPEFDWVRYFHESYKPVGFNITEDEHIIVYAPSYFKGFGQLYQRTDKRVIVNYILWRSIMNRVPYLPKEHRKINTEFSKSMTGISSTSPRWYECTEVINEHMGNTVGRLFIEKYFDEGSKETALEMIHDIRNAFYELLDEADWMDDKTRKVAKEKAEAISEKIGYADSIFNDTALNAEFAGVEFKPDQYFHNILTSIKHQAFTQIKKLRDPVDRARWTTTPAVVNAFYSSSRNQIMFPAAILQPPFYSKEYPKSLNYGGIGMVIGHEITHGFDDKGRQYDKNGILVQWWDDEVIRRFKERAQCIIDQYSNYTVPEVNMNVNGIQTQGENIADNGGIKEAYRAYKKYANAKGHSEGRLPGLLQYNSDQLFFINFAQVWCGIMRPETTINRIKIGFHSPGRFRVIGTLQNLPAFSEVFNCPVGSYMNRKDKCTVW</sequence>
<dbReference type="RefSeq" id="XP_055863906.1">
    <property type="nucleotide sequence ID" value="XM_056007931.1"/>
</dbReference>
<dbReference type="RefSeq" id="XP_055863909.1">
    <property type="nucleotide sequence ID" value="XM_056007934.1"/>
</dbReference>
<keyword evidence="7" id="KW-0472">Membrane</keyword>
<keyword evidence="7" id="KW-0812">Transmembrane</keyword>
<evidence type="ECO:0000313" key="11">
    <source>
        <dbReference type="RefSeq" id="XP_055863902.1"/>
    </source>
</evidence>
<evidence type="ECO:0000313" key="25">
    <source>
        <dbReference type="RefSeq" id="XP_055863917.1"/>
    </source>
</evidence>
<evidence type="ECO:0000313" key="18">
    <source>
        <dbReference type="RefSeq" id="XP_055863909.1"/>
    </source>
</evidence>
<dbReference type="Gene3D" id="1.10.1380.10">
    <property type="entry name" value="Neutral endopeptidase , domain2"/>
    <property type="match status" value="1"/>
</dbReference>
<dbReference type="PROSITE" id="PS51885">
    <property type="entry name" value="NEPRILYSIN"/>
    <property type="match status" value="1"/>
</dbReference>
<keyword evidence="4" id="KW-0378">Hydrolase</keyword>
<evidence type="ECO:0000256" key="5">
    <source>
        <dbReference type="ARBA" id="ARBA00022833"/>
    </source>
</evidence>
<dbReference type="RefSeq" id="XP_055863918.1">
    <property type="nucleotide sequence ID" value="XM_056007943.1"/>
</dbReference>
<dbReference type="RefSeq" id="XP_055863903.1">
    <property type="nucleotide sequence ID" value="XM_056007928.1"/>
</dbReference>
<keyword evidence="6" id="KW-0482">Metalloprotease</keyword>
<feature type="domain" description="Peptidase M13 C-terminal" evidence="8">
    <location>
        <begin position="575"/>
        <end position="782"/>
    </location>
</feature>
<evidence type="ECO:0000313" key="20">
    <source>
        <dbReference type="RefSeq" id="XP_055863911.1"/>
    </source>
</evidence>
<keyword evidence="7" id="KW-1133">Transmembrane helix</keyword>
<dbReference type="GO" id="GO:0005886">
    <property type="term" value="C:plasma membrane"/>
    <property type="evidence" value="ECO:0007669"/>
    <property type="project" value="TreeGrafter"/>
</dbReference>
<dbReference type="GO" id="GO:0046872">
    <property type="term" value="F:metal ion binding"/>
    <property type="evidence" value="ECO:0007669"/>
    <property type="project" value="UniProtKB-KW"/>
</dbReference>
<evidence type="ECO:0000313" key="23">
    <source>
        <dbReference type="RefSeq" id="XP_055863915.1"/>
    </source>
</evidence>
<dbReference type="PANTHER" id="PTHR11733:SF241">
    <property type="entry name" value="GH26575P-RELATED"/>
    <property type="match status" value="1"/>
</dbReference>
<keyword evidence="2" id="KW-0645">Protease</keyword>
<dbReference type="RefSeq" id="XP_055863907.1">
    <property type="nucleotide sequence ID" value="XM_056007932.1"/>
</dbReference>
<dbReference type="OMA" id="GKHRWTA"/>
<evidence type="ECO:0000256" key="1">
    <source>
        <dbReference type="ARBA" id="ARBA00001947"/>
    </source>
</evidence>
<gene>
    <name evidence="11 12 13 14 15 16 17 18 19 20 21 22 23 24 25 26" type="primary">LOC106077909</name>
</gene>
<dbReference type="Gene3D" id="3.40.390.10">
    <property type="entry name" value="Collagenase (Catalytic Domain)"/>
    <property type="match status" value="1"/>
</dbReference>
<dbReference type="PRINTS" id="PR00786">
    <property type="entry name" value="NEPRILYSIN"/>
</dbReference>
<dbReference type="InterPro" id="IPR000718">
    <property type="entry name" value="Peptidase_M13"/>
</dbReference>
<evidence type="ECO:0000313" key="21">
    <source>
        <dbReference type="RefSeq" id="XP_055863913.1"/>
    </source>
</evidence>
<dbReference type="CDD" id="cd08662">
    <property type="entry name" value="M13"/>
    <property type="match status" value="1"/>
</dbReference>
<evidence type="ECO:0000313" key="16">
    <source>
        <dbReference type="RefSeq" id="XP_055863907.1"/>
    </source>
</evidence>
<evidence type="ECO:0000256" key="6">
    <source>
        <dbReference type="ARBA" id="ARBA00023049"/>
    </source>
</evidence>
<reference evidence="11 12" key="1">
    <citation type="submission" date="2025-04" db="UniProtKB">
        <authorList>
            <consortium name="RefSeq"/>
        </authorList>
    </citation>
    <scope>IDENTIFICATION</scope>
</reference>
<dbReference type="RefSeq" id="XP_055863902.1">
    <property type="nucleotide sequence ID" value="XM_056007927.1"/>
</dbReference>
<evidence type="ECO:0000313" key="19">
    <source>
        <dbReference type="RefSeq" id="XP_055863910.1"/>
    </source>
</evidence>
<dbReference type="RefSeq" id="XP_055863915.1">
    <property type="nucleotide sequence ID" value="XM_056007940.1"/>
</dbReference>